<protein>
    <recommendedName>
        <fullName evidence="5">Stealth protein CR3 conserved region 3 domain-containing protein</fullName>
    </recommendedName>
</protein>
<dbReference type="GO" id="GO:0005794">
    <property type="term" value="C:Golgi apparatus"/>
    <property type="evidence" value="ECO:0007669"/>
    <property type="project" value="TreeGrafter"/>
</dbReference>
<dbReference type="STRING" id="1220162.K1VU78"/>
<organism evidence="3 4">
    <name type="scientific">Trichosporon asahii var. asahii (strain CBS 8904)</name>
    <name type="common">Yeast</name>
    <dbReference type="NCBI Taxonomy" id="1220162"/>
    <lineage>
        <taxon>Eukaryota</taxon>
        <taxon>Fungi</taxon>
        <taxon>Dikarya</taxon>
        <taxon>Basidiomycota</taxon>
        <taxon>Agaricomycotina</taxon>
        <taxon>Tremellomycetes</taxon>
        <taxon>Trichosporonales</taxon>
        <taxon>Trichosporonaceae</taxon>
        <taxon>Trichosporon</taxon>
    </lineage>
</organism>
<evidence type="ECO:0000313" key="4">
    <source>
        <dbReference type="Proteomes" id="UP000006757"/>
    </source>
</evidence>
<feature type="transmembrane region" description="Helical" evidence="2">
    <location>
        <begin position="40"/>
        <end position="63"/>
    </location>
</feature>
<dbReference type="HOGENOM" id="CLU_005484_2_0_1"/>
<dbReference type="GO" id="GO:0046835">
    <property type="term" value="P:carbohydrate phosphorylation"/>
    <property type="evidence" value="ECO:0007669"/>
    <property type="project" value="TreeGrafter"/>
</dbReference>
<proteinExistence type="predicted"/>
<comment type="caution">
    <text evidence="3">The sequence shown here is derived from an EMBL/GenBank/DDBJ whole genome shotgun (WGS) entry which is preliminary data.</text>
</comment>
<keyword evidence="4" id="KW-1185">Reference proteome</keyword>
<accession>K1VU78</accession>
<evidence type="ECO:0000256" key="2">
    <source>
        <dbReference type="SAM" id="Phobius"/>
    </source>
</evidence>
<evidence type="ECO:0008006" key="5">
    <source>
        <dbReference type="Google" id="ProtNLM"/>
    </source>
</evidence>
<reference evidence="3 4" key="1">
    <citation type="journal article" date="2012" name="Eukaryot. Cell">
        <title>Genome sequence of the Trichosporon asahii environmental strain CBS 8904.</title>
        <authorList>
            <person name="Yang R.Y."/>
            <person name="Li H.T."/>
            <person name="Zhu H."/>
            <person name="Zhou G.P."/>
            <person name="Wang M."/>
            <person name="Wang L."/>
        </authorList>
    </citation>
    <scope>NUCLEOTIDE SEQUENCE [LARGE SCALE GENOMIC DNA]</scope>
    <source>
        <strain evidence="3 4">CBS 8904</strain>
    </source>
</reference>
<dbReference type="PANTHER" id="PTHR24045:SF0">
    <property type="entry name" value="N-ACETYLGLUCOSAMINE-1-PHOSPHOTRANSFERASE SUBUNITS ALPHA_BETA"/>
    <property type="match status" value="1"/>
</dbReference>
<name>K1VU78_TRIAC</name>
<dbReference type="OrthoDB" id="263283at2759"/>
<dbReference type="OMA" id="ALLWSYI"/>
<evidence type="ECO:0000256" key="1">
    <source>
        <dbReference type="ARBA" id="ARBA00022679"/>
    </source>
</evidence>
<dbReference type="InParanoid" id="K1VU78"/>
<keyword evidence="2" id="KW-0472">Membrane</keyword>
<dbReference type="eggNOG" id="ENOG502QV1P">
    <property type="taxonomic scope" value="Eukaryota"/>
</dbReference>
<dbReference type="EMBL" id="AMBO01000345">
    <property type="protein sequence ID" value="EKD00288.1"/>
    <property type="molecule type" value="Genomic_DNA"/>
</dbReference>
<dbReference type="AlphaFoldDB" id="K1VU78"/>
<dbReference type="PANTHER" id="PTHR24045">
    <property type="match status" value="1"/>
</dbReference>
<gene>
    <name evidence="3" type="ORF">A1Q2_05465</name>
</gene>
<dbReference type="Proteomes" id="UP000006757">
    <property type="component" value="Unassembled WGS sequence"/>
</dbReference>
<keyword evidence="1" id="KW-0808">Transferase</keyword>
<keyword evidence="2" id="KW-0812">Transmembrane</keyword>
<evidence type="ECO:0000313" key="3">
    <source>
        <dbReference type="EMBL" id="EKD00288.1"/>
    </source>
</evidence>
<sequence length="755" mass="86260">MAGQSTKYSPVPNDDADIEKASMISYVGGSLRRTRRRRPLVVLLLCGAISLIFLLAAFLTYSYNLPSTLSGTDYVYGDWAGDNSEYNSFMIQDDPTHVVIQAVDVNVTPPAPLLQPLTTRPPLDQLIEYYAHGTLNFTHQSKRPQVDLVTLFVNASSDYFAFAKNKKSEEEGLGSLKKQSHHWRDNGELRGGLRSFALSLRERLRTIHVVSAAFDFPDDERPVLPDDIEGDTDRWQLGQIPEWLDWASPGNVQWHFHSEIFRLPRDEDGSLDHAIADVNEEEWRSLSLPNFNSFEIESRLPFVNDLSPNFILSNDDMFLMRQLSLADFHHPLLGPMLRPEPGLKVGFKLIPEHKSTPGEWGGLNHANILIGQRFVYRDRWYLTHMPKAMTQAITQESEVMFAKVFTEAATRCFRESRRGRADVEMAWLWTWLQIERWREALLWTWAVARLGGEDGMIGEREKNEIRDALGLRKGEEYDEKEILIKVTRAERETFKDVEKYTDEAGWEHPLATRLMHTSLDGALPPTSEYHRDGGKPDPNIVDGQRICRMEIARCFPEGFFSTEDEYSAVEVFKLLAFLGDGRCGDCMTEALLGKSGKRGLSAFLPSVDAVFFPPSTEAPQWSRPEPMLPLTPTWQEADFSMEANVRTGQDAWEGFEPRSDGGVNMRAWTVKLLSRYAYVYARTESRFNMIHNVKELNGDTKAMDESKTLAMACINDDVDKPENAPAVQVAMREWMERRFGEDSEFVKWEKSFPWS</sequence>
<dbReference type="GO" id="GO:0003976">
    <property type="term" value="F:UDP-N-acetylglucosamine-lysosomal-enzyme N-acetylglucosaminephosphotransferase activity"/>
    <property type="evidence" value="ECO:0007669"/>
    <property type="project" value="TreeGrafter"/>
</dbReference>
<dbReference type="InterPro" id="IPR047141">
    <property type="entry name" value="Stealth"/>
</dbReference>
<keyword evidence="2" id="KW-1133">Transmembrane helix</keyword>